<organism evidence="1 2">
    <name type="scientific">Rhynocoris fuscipes</name>
    <dbReference type="NCBI Taxonomy" id="488301"/>
    <lineage>
        <taxon>Eukaryota</taxon>
        <taxon>Metazoa</taxon>
        <taxon>Ecdysozoa</taxon>
        <taxon>Arthropoda</taxon>
        <taxon>Hexapoda</taxon>
        <taxon>Insecta</taxon>
        <taxon>Pterygota</taxon>
        <taxon>Neoptera</taxon>
        <taxon>Paraneoptera</taxon>
        <taxon>Hemiptera</taxon>
        <taxon>Heteroptera</taxon>
        <taxon>Panheteroptera</taxon>
        <taxon>Cimicomorpha</taxon>
        <taxon>Reduviidae</taxon>
        <taxon>Harpactorinae</taxon>
        <taxon>Harpactorini</taxon>
        <taxon>Rhynocoris</taxon>
    </lineage>
</organism>
<dbReference type="Proteomes" id="UP001461498">
    <property type="component" value="Unassembled WGS sequence"/>
</dbReference>
<gene>
    <name evidence="1" type="ORF">O3M35_008313</name>
</gene>
<evidence type="ECO:0000313" key="1">
    <source>
        <dbReference type="EMBL" id="KAK9506361.1"/>
    </source>
</evidence>
<protein>
    <submittedName>
        <fullName evidence="1">Uncharacterized protein</fullName>
    </submittedName>
</protein>
<evidence type="ECO:0000313" key="2">
    <source>
        <dbReference type="Proteomes" id="UP001461498"/>
    </source>
</evidence>
<dbReference type="EMBL" id="JAPXFL010000005">
    <property type="protein sequence ID" value="KAK9506361.1"/>
    <property type="molecule type" value="Genomic_DNA"/>
</dbReference>
<comment type="caution">
    <text evidence="1">The sequence shown here is derived from an EMBL/GenBank/DDBJ whole genome shotgun (WGS) entry which is preliminary data.</text>
</comment>
<dbReference type="AlphaFoldDB" id="A0AAW1D5V4"/>
<name>A0AAW1D5V4_9HEMI</name>
<reference evidence="1 2" key="1">
    <citation type="submission" date="2022-12" db="EMBL/GenBank/DDBJ databases">
        <title>Chromosome-level genome assembly of true bugs.</title>
        <authorList>
            <person name="Ma L."/>
            <person name="Li H."/>
        </authorList>
    </citation>
    <scope>NUCLEOTIDE SEQUENCE [LARGE SCALE GENOMIC DNA]</scope>
    <source>
        <strain evidence="1">Lab_2022b</strain>
    </source>
</reference>
<accession>A0AAW1D5V4</accession>
<keyword evidence="2" id="KW-1185">Reference proteome</keyword>
<sequence length="83" mass="9798">MYSHQVDQEHRFPYRRLSYHRSHLQPADNSHADQVPQDYRLHCQDTNVSCINRPRSSITTNVECMISPRPMRTMSPLTPQVSF</sequence>
<proteinExistence type="predicted"/>